<accession>A0ABW0CU87</accession>
<dbReference type="InterPro" id="IPR037401">
    <property type="entry name" value="SnoaL-like"/>
</dbReference>
<dbReference type="SUPFAM" id="SSF54427">
    <property type="entry name" value="NTF2-like"/>
    <property type="match status" value="1"/>
</dbReference>
<sequence length="140" mass="15048">MGPGEVVRRFNAAINDRDLDGLASLMSEDHTFVDSGGGAVRGKQACVEAWRGFFAAFPDYRNTFTGLSVRDDVVAVSGHSECSRPELAGPALWTARVTGTHVDEWRVYEDTPAVRRELGLPAAGQGLSDAAGRRGWSGRP</sequence>
<name>A0ABW0CU87_STRCD</name>
<gene>
    <name evidence="3" type="ORF">ACFPQ9_31855</name>
</gene>
<feature type="region of interest" description="Disordered" evidence="1">
    <location>
        <begin position="119"/>
        <end position="140"/>
    </location>
</feature>
<comment type="caution">
    <text evidence="3">The sequence shown here is derived from an EMBL/GenBank/DDBJ whole genome shotgun (WGS) entry which is preliminary data.</text>
</comment>
<proteinExistence type="predicted"/>
<dbReference type="Gene3D" id="3.10.450.50">
    <property type="match status" value="1"/>
</dbReference>
<reference evidence="4" key="1">
    <citation type="journal article" date="2019" name="Int. J. Syst. Evol. Microbiol.">
        <title>The Global Catalogue of Microorganisms (GCM) 10K type strain sequencing project: providing services to taxonomists for standard genome sequencing and annotation.</title>
        <authorList>
            <consortium name="The Broad Institute Genomics Platform"/>
            <consortium name="The Broad Institute Genome Sequencing Center for Infectious Disease"/>
            <person name="Wu L."/>
            <person name="Ma J."/>
        </authorList>
    </citation>
    <scope>NUCLEOTIDE SEQUENCE [LARGE SCALE GENOMIC DNA]</scope>
    <source>
        <strain evidence="4">KCTC 42586</strain>
    </source>
</reference>
<dbReference type="EMBL" id="JBHSKM010000024">
    <property type="protein sequence ID" value="MFC5218447.1"/>
    <property type="molecule type" value="Genomic_DNA"/>
</dbReference>
<keyword evidence="4" id="KW-1185">Reference proteome</keyword>
<evidence type="ECO:0000259" key="2">
    <source>
        <dbReference type="Pfam" id="PF12680"/>
    </source>
</evidence>
<protein>
    <submittedName>
        <fullName evidence="3">Nuclear transport factor 2 family protein</fullName>
    </submittedName>
</protein>
<evidence type="ECO:0000256" key="1">
    <source>
        <dbReference type="SAM" id="MobiDB-lite"/>
    </source>
</evidence>
<feature type="domain" description="SnoaL-like" evidence="2">
    <location>
        <begin position="7"/>
        <end position="107"/>
    </location>
</feature>
<dbReference type="InterPro" id="IPR032710">
    <property type="entry name" value="NTF2-like_dom_sf"/>
</dbReference>
<dbReference type="Pfam" id="PF12680">
    <property type="entry name" value="SnoaL_2"/>
    <property type="match status" value="1"/>
</dbReference>
<organism evidence="3 4">
    <name type="scientific">Streptomyces coerulescens</name>
    <dbReference type="NCBI Taxonomy" id="29304"/>
    <lineage>
        <taxon>Bacteria</taxon>
        <taxon>Bacillati</taxon>
        <taxon>Actinomycetota</taxon>
        <taxon>Actinomycetes</taxon>
        <taxon>Kitasatosporales</taxon>
        <taxon>Streptomycetaceae</taxon>
        <taxon>Streptomyces</taxon>
    </lineage>
</organism>
<evidence type="ECO:0000313" key="3">
    <source>
        <dbReference type="EMBL" id="MFC5218447.1"/>
    </source>
</evidence>
<evidence type="ECO:0000313" key="4">
    <source>
        <dbReference type="Proteomes" id="UP001596263"/>
    </source>
</evidence>
<dbReference type="RefSeq" id="WP_380861212.1">
    <property type="nucleotide sequence ID" value="NZ_JBHSKM010000024.1"/>
</dbReference>
<dbReference type="Proteomes" id="UP001596263">
    <property type="component" value="Unassembled WGS sequence"/>
</dbReference>